<dbReference type="EMBL" id="LT629792">
    <property type="protein sequence ID" value="SDT93755.1"/>
    <property type="molecule type" value="Genomic_DNA"/>
</dbReference>
<reference evidence="3 4" key="1">
    <citation type="submission" date="2016-10" db="EMBL/GenBank/DDBJ databases">
        <authorList>
            <person name="Varghese N."/>
            <person name="Submissions S."/>
        </authorList>
    </citation>
    <scope>NUCLEOTIDE SEQUENCE [LARGE SCALE GENOMIC DNA]</scope>
    <source>
        <strain evidence="3 4">DSM 9169</strain>
    </source>
</reference>
<dbReference type="PANTHER" id="PTHR10357">
    <property type="entry name" value="ALPHA-AMYLASE FAMILY MEMBER"/>
    <property type="match status" value="1"/>
</dbReference>
<dbReference type="InterPro" id="IPR013780">
    <property type="entry name" value="Glyco_hydro_b"/>
</dbReference>
<dbReference type="Pfam" id="PF00128">
    <property type="entry name" value="Alpha-amylase"/>
    <property type="match status" value="1"/>
</dbReference>
<name>A0ABY0V7J8_9ACTO</name>
<dbReference type="SUPFAM" id="SSF51445">
    <property type="entry name" value="(Trans)glycosidases"/>
    <property type="match status" value="1"/>
</dbReference>
<evidence type="ECO:0000259" key="2">
    <source>
        <dbReference type="SMART" id="SM00642"/>
    </source>
</evidence>
<evidence type="ECO:0000313" key="4">
    <source>
        <dbReference type="Proteomes" id="UP000198976"/>
    </source>
</evidence>
<dbReference type="NCBIfam" id="NF008183">
    <property type="entry name" value="PRK10933.1"/>
    <property type="match status" value="1"/>
</dbReference>
<dbReference type="InterPro" id="IPR006047">
    <property type="entry name" value="GH13_cat_dom"/>
</dbReference>
<comment type="similarity">
    <text evidence="1">Belongs to the glycosyl hydrolase 13 family.</text>
</comment>
<sequence>MTHTADQPQWWKSSTVYQIYPRSFQDSNGDGIGDIPGITSRVPYLKKLGVDIVWLSPLYRSPMADMGYDIADYQDVDPMFGTLDDLDELITQLHAHDMRLIMDLVVNHTSNRHPWFQEALDPASDKRDWYIWRDPRPGATPHEVPAGQRRGDEPNDWTAAFNGSSWTWHEASQQYYLHLFAPEQPDLNWDNPQLRQAIFEMMRWWLDRSIDGFRMDVINLISKPEGFDQPGEGSITSAAFGPHFHEYIQQMHREVFDRYPDRVFFTVGETPGATPHDAILTSDPARRELDMIFQFEHMGLDSADGDKYHIRDLHLPDMKRNLARWSQELAGKGWNSLYLSNHDQPRPLSRYGDEENHRYHSATAWGAMLHAHPGTPFVFEGEEIGMSNYPWSGIDQFKDVETIGQWRQSVTLDGQDPQAVWPAIVKMSRDNARTPMQWDATENAGFTTGEPWLPVNPNYETVNAQAQVDQAGSTFEFYRAMIALRKEYPILVEGDFELVEPDDPSMWWVRRTLGGQVLDAVANMSSHSIACAVPDGDVILSNRRHDNGDDWEYAALAPWEVRWVIHPA</sequence>
<organism evidence="3 4">
    <name type="scientific">Schaalia radingae</name>
    <dbReference type="NCBI Taxonomy" id="131110"/>
    <lineage>
        <taxon>Bacteria</taxon>
        <taxon>Bacillati</taxon>
        <taxon>Actinomycetota</taxon>
        <taxon>Actinomycetes</taxon>
        <taxon>Actinomycetales</taxon>
        <taxon>Actinomycetaceae</taxon>
        <taxon>Schaalia</taxon>
    </lineage>
</organism>
<dbReference type="Gene3D" id="3.90.400.10">
    <property type="entry name" value="Oligo-1,6-glucosidase, Domain 2"/>
    <property type="match status" value="1"/>
</dbReference>
<dbReference type="Gene3D" id="3.20.20.80">
    <property type="entry name" value="Glycosidases"/>
    <property type="match status" value="1"/>
</dbReference>
<evidence type="ECO:0000313" key="3">
    <source>
        <dbReference type="EMBL" id="SDT93755.1"/>
    </source>
</evidence>
<feature type="domain" description="Glycosyl hydrolase family 13 catalytic" evidence="2">
    <location>
        <begin position="18"/>
        <end position="433"/>
    </location>
</feature>
<dbReference type="Proteomes" id="UP000198976">
    <property type="component" value="Chromosome I"/>
</dbReference>
<protein>
    <submittedName>
        <fullName evidence="3">Oligo-1,6-glucosidase</fullName>
    </submittedName>
</protein>
<dbReference type="CDD" id="cd11333">
    <property type="entry name" value="AmyAc_SI_OligoGlu_DGase"/>
    <property type="match status" value="1"/>
</dbReference>
<dbReference type="InterPro" id="IPR017853">
    <property type="entry name" value="GH"/>
</dbReference>
<evidence type="ECO:0000256" key="1">
    <source>
        <dbReference type="ARBA" id="ARBA00008061"/>
    </source>
</evidence>
<proteinExistence type="inferred from homology"/>
<dbReference type="SMART" id="SM00642">
    <property type="entry name" value="Aamy"/>
    <property type="match status" value="1"/>
</dbReference>
<keyword evidence="4" id="KW-1185">Reference proteome</keyword>
<gene>
    <name evidence="3" type="ORF">SAMN04489714_1054</name>
</gene>
<dbReference type="PANTHER" id="PTHR10357:SF179">
    <property type="entry name" value="NEUTRAL AND BASIC AMINO ACID TRANSPORT PROTEIN RBAT"/>
    <property type="match status" value="1"/>
</dbReference>
<dbReference type="RefSeq" id="WP_157886352.1">
    <property type="nucleotide sequence ID" value="NZ_LT629792.1"/>
</dbReference>
<dbReference type="InterPro" id="IPR045857">
    <property type="entry name" value="O16G_dom_2"/>
</dbReference>
<accession>A0ABY0V7J8</accession>
<dbReference type="SUPFAM" id="SSF51011">
    <property type="entry name" value="Glycosyl hydrolase domain"/>
    <property type="match status" value="1"/>
</dbReference>
<dbReference type="Gene3D" id="2.60.40.1180">
    <property type="entry name" value="Golgi alpha-mannosidase II"/>
    <property type="match status" value="1"/>
</dbReference>